<dbReference type="SMART" id="SM00822">
    <property type="entry name" value="PKS_KR"/>
    <property type="match status" value="1"/>
</dbReference>
<dbReference type="PANTHER" id="PTHR48107">
    <property type="entry name" value="NADPH-DEPENDENT ALDEHYDE REDUCTASE-LIKE PROTEIN, CHLOROPLASTIC-RELATED"/>
    <property type="match status" value="1"/>
</dbReference>
<evidence type="ECO:0000256" key="1">
    <source>
        <dbReference type="ARBA" id="ARBA00006484"/>
    </source>
</evidence>
<comment type="similarity">
    <text evidence="1">Belongs to the short-chain dehydrogenases/reductases (SDR) family.</text>
</comment>
<organism evidence="4">
    <name type="scientific">Lyngbya majuscula</name>
    <dbReference type="NCBI Taxonomy" id="158786"/>
    <lineage>
        <taxon>Bacteria</taxon>
        <taxon>Bacillati</taxon>
        <taxon>Cyanobacteriota</taxon>
        <taxon>Cyanophyceae</taxon>
        <taxon>Oscillatoriophycideae</taxon>
        <taxon>Oscillatoriales</taxon>
        <taxon>Microcoleaceae</taxon>
        <taxon>Lyngbya</taxon>
    </lineage>
</organism>
<dbReference type="PRINTS" id="PR00081">
    <property type="entry name" value="GDHRDH"/>
</dbReference>
<evidence type="ECO:0000256" key="2">
    <source>
        <dbReference type="ARBA" id="ARBA00023002"/>
    </source>
</evidence>
<dbReference type="PANTHER" id="PTHR48107:SF7">
    <property type="entry name" value="RE15974P"/>
    <property type="match status" value="1"/>
</dbReference>
<dbReference type="InterPro" id="IPR036291">
    <property type="entry name" value="NAD(P)-bd_dom_sf"/>
</dbReference>
<reference evidence="4" key="1">
    <citation type="journal article" date="2004" name="J. Am. Chem. Soc.">
        <title>Lyngbyatoxin biosynthesis: sequence of biosynthetic gene cluster and identification of a novel aromatic prenyltransferase.</title>
        <authorList>
            <person name="Edwards D.J."/>
            <person name="Gerwick W.H."/>
        </authorList>
    </citation>
    <scope>NUCLEOTIDE SEQUENCE</scope>
</reference>
<dbReference type="BioCyc" id="MetaCyc:MONOMER-19484"/>
<dbReference type="EMBL" id="AY588942">
    <property type="protein sequence ID" value="AAT12286.1"/>
    <property type="molecule type" value="Genomic_DNA"/>
</dbReference>
<dbReference type="FunFam" id="3.40.50.720:FF:000084">
    <property type="entry name" value="Short-chain dehydrogenase reductase"/>
    <property type="match status" value="1"/>
</dbReference>
<dbReference type="Pfam" id="PF13561">
    <property type="entry name" value="adh_short_C2"/>
    <property type="match status" value="1"/>
</dbReference>
<dbReference type="GO" id="GO:0016614">
    <property type="term" value="F:oxidoreductase activity, acting on CH-OH group of donors"/>
    <property type="evidence" value="ECO:0007669"/>
    <property type="project" value="UniProtKB-ARBA"/>
</dbReference>
<dbReference type="PRINTS" id="PR00080">
    <property type="entry name" value="SDRFAMILY"/>
</dbReference>
<accession>Q5V8A5</accession>
<feature type="domain" description="Ketoreductase" evidence="3">
    <location>
        <begin position="7"/>
        <end position="219"/>
    </location>
</feature>
<keyword evidence="2" id="KW-0560">Oxidoreductase</keyword>
<dbReference type="AlphaFoldDB" id="Q5V8A5"/>
<evidence type="ECO:0000313" key="4">
    <source>
        <dbReference type="EMBL" id="AAT12286.1"/>
    </source>
</evidence>
<dbReference type="NCBIfam" id="NF005559">
    <property type="entry name" value="PRK07231.1"/>
    <property type="match status" value="1"/>
</dbReference>
<protein>
    <submittedName>
        <fullName evidence="4">LtxD</fullName>
    </submittedName>
</protein>
<dbReference type="InterPro" id="IPR002347">
    <property type="entry name" value="SDR_fam"/>
</dbReference>
<dbReference type="SUPFAM" id="SSF51735">
    <property type="entry name" value="NAD(P)-binding Rossmann-fold domains"/>
    <property type="match status" value="1"/>
</dbReference>
<proteinExistence type="inferred from homology"/>
<dbReference type="Gene3D" id="3.40.50.720">
    <property type="entry name" value="NAD(P)-binding Rossmann-like Domain"/>
    <property type="match status" value="1"/>
</dbReference>
<evidence type="ECO:0000259" key="3">
    <source>
        <dbReference type="SMART" id="SM00822"/>
    </source>
</evidence>
<sequence>MGKLQGKVAIITGGSRGIGRAIAERLAQDGATIMLTYLRNKALAEAVVAQIETQGGQARAMAVDLAQPADIERLFEMTEATWQRLDILVNSAAELQTGSIESFSIHDWQRVFAVNSTAPFLTIQQAARRLSAHGRIVNVSTINTVLAEPGIAAYAASKGSLEQLTRVAAWELADRGITVNSVSPGPTDTDLLRTGNPPEVLEQAIAMTPLGRLGQPKDIADVVAFLVGNDGRWITGQNLRVTGGLI</sequence>
<name>Q5V8A5_9CYAN</name>
<dbReference type="InterPro" id="IPR057326">
    <property type="entry name" value="KR_dom"/>
</dbReference>